<evidence type="ECO:0000313" key="5">
    <source>
        <dbReference type="Proteomes" id="UP001231587"/>
    </source>
</evidence>
<dbReference type="Proteomes" id="UP001138672">
    <property type="component" value="Unassembled WGS sequence"/>
</dbReference>
<dbReference type="EMBL" id="JAUSUU010000010">
    <property type="protein sequence ID" value="MDQ0336681.1"/>
    <property type="molecule type" value="Genomic_DNA"/>
</dbReference>
<keyword evidence="1" id="KW-0732">Signal</keyword>
<feature type="signal peptide" evidence="1">
    <location>
        <begin position="1"/>
        <end position="21"/>
    </location>
</feature>
<evidence type="ECO:0008006" key="6">
    <source>
        <dbReference type="Google" id="ProtNLM"/>
    </source>
</evidence>
<dbReference type="Proteomes" id="UP001231587">
    <property type="component" value="Unassembled WGS sequence"/>
</dbReference>
<organism evidence="2 4">
    <name type="scientific">Formosa algae</name>
    <dbReference type="NCBI Taxonomy" id="225843"/>
    <lineage>
        <taxon>Bacteria</taxon>
        <taxon>Pseudomonadati</taxon>
        <taxon>Bacteroidota</taxon>
        <taxon>Flavobacteriia</taxon>
        <taxon>Flavobacteriales</taxon>
        <taxon>Flavobacteriaceae</taxon>
        <taxon>Formosa</taxon>
    </lineage>
</organism>
<proteinExistence type="predicted"/>
<gene>
    <name evidence="2" type="ORF">J2Z56_003331</name>
    <name evidence="3" type="ORF">J2Z57_003135</name>
</gene>
<evidence type="ECO:0000313" key="4">
    <source>
        <dbReference type="Proteomes" id="UP001138672"/>
    </source>
</evidence>
<reference evidence="2" key="1">
    <citation type="submission" date="2021-03" db="EMBL/GenBank/DDBJ databases">
        <title>Genomic Encyclopedia of Type Strains, Phase IV (KMG-IV): sequencing the most valuable type-strain genomes for metagenomic binning, comparative biology and taxonomic classification.</title>
        <authorList>
            <person name="Goeker M."/>
        </authorList>
    </citation>
    <scope>NUCLEOTIDE SEQUENCE</scope>
    <source>
        <strain evidence="2">DSM 15523</strain>
        <strain evidence="3 5">DSM 16476</strain>
    </source>
</reference>
<dbReference type="InterPro" id="IPR046230">
    <property type="entry name" value="DUF6263"/>
</dbReference>
<name>A0A9X1CCR7_9FLAO</name>
<evidence type="ECO:0000313" key="3">
    <source>
        <dbReference type="EMBL" id="MDQ0336681.1"/>
    </source>
</evidence>
<sequence>MTRFFLKILVFTLVSAYSVSAQSLLQYRLKIGDSITVLQKATQNIVQCDQGLEHKILNNLEENYTFKVAAKTDSTYRLKFRFNQFKLKTTSNQFGVLVDVDTNKPVADNDTEGKIFGGLTHSELQIEMSYTGEIIEVYGAEDMINNMVSLSGIRDEFTKQLMIESMKSEFGSESLSKSFEQLTHIYPKQEVKIGDTWNNEYTGEINSKNTWKLKNISDTIVLNAESTLSMIIEDEFTNLLLKGKQNIVVIADKETGFINEMTVNAEASNAVDLNHTENNPTKVTSITTYKIK</sequence>
<accession>A0A9X1CCR7</accession>
<dbReference type="OrthoDB" id="3034330at2"/>
<keyword evidence="5" id="KW-1185">Reference proteome</keyword>
<evidence type="ECO:0000313" key="2">
    <source>
        <dbReference type="EMBL" id="MBP1841397.1"/>
    </source>
</evidence>
<dbReference type="RefSeq" id="WP_057778412.1">
    <property type="nucleotide sequence ID" value="NZ_JAGGJQ010000011.1"/>
</dbReference>
<evidence type="ECO:0000256" key="1">
    <source>
        <dbReference type="SAM" id="SignalP"/>
    </source>
</evidence>
<comment type="caution">
    <text evidence="2">The sequence shown here is derived from an EMBL/GenBank/DDBJ whole genome shotgun (WGS) entry which is preliminary data.</text>
</comment>
<dbReference type="Pfam" id="PF19777">
    <property type="entry name" value="DUF6263"/>
    <property type="match status" value="1"/>
</dbReference>
<dbReference type="AlphaFoldDB" id="A0A9X1CCR7"/>
<protein>
    <recommendedName>
        <fullName evidence="6">DUF4412 domain-containing protein</fullName>
    </recommendedName>
</protein>
<feature type="chain" id="PRO_5040832704" description="DUF4412 domain-containing protein" evidence="1">
    <location>
        <begin position="22"/>
        <end position="292"/>
    </location>
</feature>
<dbReference type="EMBL" id="JAGGJQ010000011">
    <property type="protein sequence ID" value="MBP1841397.1"/>
    <property type="molecule type" value="Genomic_DNA"/>
</dbReference>